<feature type="domain" description="Cytochrome b561 bacterial/Ni-hydrogenase" evidence="8">
    <location>
        <begin position="100"/>
        <end position="327"/>
    </location>
</feature>
<feature type="transmembrane region" description="Helical" evidence="6">
    <location>
        <begin position="49"/>
        <end position="70"/>
    </location>
</feature>
<keyword evidence="10" id="KW-1185">Reference proteome</keyword>
<dbReference type="EMBL" id="BPRH01001352">
    <property type="protein sequence ID" value="GJF13040.1"/>
    <property type="molecule type" value="Genomic_DNA"/>
</dbReference>
<name>A0ABQ4V919_9MYCO</name>
<evidence type="ECO:0008006" key="11">
    <source>
        <dbReference type="Google" id="ProtNLM"/>
    </source>
</evidence>
<keyword evidence="2" id="KW-1003">Cell membrane</keyword>
<dbReference type="PANTHER" id="PTHR43032">
    <property type="entry name" value="PROTEIN-METHIONINE-SULFOXIDE REDUCTASE"/>
    <property type="match status" value="1"/>
</dbReference>
<feature type="transmembrane region" description="Helical" evidence="6">
    <location>
        <begin position="192"/>
        <end position="212"/>
    </location>
</feature>
<comment type="subcellular location">
    <subcellularLocation>
        <location evidence="1">Cell membrane</location>
        <topology evidence="1">Multi-pass membrane protein</topology>
    </subcellularLocation>
</comment>
<organism evidence="9 10">
    <name type="scientific">Mycolicibacterium cyprinidarum</name>
    <dbReference type="NCBI Taxonomy" id="2860311"/>
    <lineage>
        <taxon>Bacteria</taxon>
        <taxon>Bacillati</taxon>
        <taxon>Actinomycetota</taxon>
        <taxon>Actinomycetes</taxon>
        <taxon>Mycobacteriales</taxon>
        <taxon>Mycobacteriaceae</taxon>
        <taxon>Mycolicibacterium</taxon>
    </lineage>
</organism>
<feature type="domain" description="Oxidoreductase molybdopterin-binding" evidence="7">
    <location>
        <begin position="427"/>
        <end position="563"/>
    </location>
</feature>
<evidence type="ECO:0000259" key="7">
    <source>
        <dbReference type="Pfam" id="PF00174"/>
    </source>
</evidence>
<accession>A0ABQ4V919</accession>
<evidence type="ECO:0000256" key="6">
    <source>
        <dbReference type="SAM" id="Phobius"/>
    </source>
</evidence>
<comment type="caution">
    <text evidence="9">The sequence shown here is derived from an EMBL/GenBank/DDBJ whole genome shotgun (WGS) entry which is preliminary data.</text>
</comment>
<evidence type="ECO:0000313" key="10">
    <source>
        <dbReference type="Proteomes" id="UP001060504"/>
    </source>
</evidence>
<keyword evidence="4 6" id="KW-1133">Transmembrane helix</keyword>
<sequence length="588" mass="66759">MNPAERAHQPEPLRAELTGAADRIDVEEWSKRIPPVMARIPEIRIGKRWVSSLWIVPIGIAVLIVGIAVAQHLRTYPVVQTFIETYPGAGAFQPPVDTGFPGWLRIMHFLNLLFMLFIMRSGLQILADHPRLQLDAGSTPGREWLRLRGPVPPDRMDQSPPEKQWTAKDDAVTLPRWLGIPGLRHTIGLARWWHFSFDMLWVLLGAVFYILLFSTGQWERLVPRDWDVFPNALSAALQYLSLDFPTNQGWTQYNGLQSLTYFATVFIAGPLAFVTGLLQAPTIAARFGLGSGRLNRQVARSVHFSVLIYFVFFILVHTVMIFLTGLLVNLNHITTGLNTPTWAGLWLYVGWMTIVVIAWAAASPLTLRYPRMVQKIGRGLVGWAKWLLESVDPRATYSEDQISPFLWPNGTLPMSQTYTELRDNGFRDYTLRIGGLVENPVELTYEQIKAIPKQEQITQHYCIQGWSGIAKWGGVPMKEILELVRPLPEAKWVVFYSFADGADGGRYYDAHNIKHMRHGLALLAYEMNGETLNELHGAPLRLRNERELGFKHVKWIEAVEFVDSFAELGAGQGGYNEDHEFYGYRQSI</sequence>
<dbReference type="SUPFAM" id="SSF81342">
    <property type="entry name" value="Transmembrane di-heme cytochromes"/>
    <property type="match status" value="1"/>
</dbReference>
<dbReference type="InterPro" id="IPR016174">
    <property type="entry name" value="Di-haem_cyt_TM"/>
</dbReference>
<feature type="transmembrane region" description="Helical" evidence="6">
    <location>
        <begin position="348"/>
        <end position="367"/>
    </location>
</feature>
<evidence type="ECO:0000256" key="3">
    <source>
        <dbReference type="ARBA" id="ARBA00022692"/>
    </source>
</evidence>
<dbReference type="Proteomes" id="UP001060504">
    <property type="component" value="Unassembled WGS sequence"/>
</dbReference>
<dbReference type="Pfam" id="PF01292">
    <property type="entry name" value="Ni_hydr_CYTB"/>
    <property type="match status" value="1"/>
</dbReference>
<evidence type="ECO:0000256" key="5">
    <source>
        <dbReference type="ARBA" id="ARBA00023136"/>
    </source>
</evidence>
<keyword evidence="3 6" id="KW-0812">Transmembrane</keyword>
<feature type="transmembrane region" description="Helical" evidence="6">
    <location>
        <begin position="306"/>
        <end position="328"/>
    </location>
</feature>
<dbReference type="Gene3D" id="3.90.420.10">
    <property type="entry name" value="Oxidoreductase, molybdopterin-binding domain"/>
    <property type="match status" value="1"/>
</dbReference>
<dbReference type="InterPro" id="IPR000572">
    <property type="entry name" value="OxRdtase_Mopterin-bd_dom"/>
</dbReference>
<dbReference type="Pfam" id="PF00174">
    <property type="entry name" value="Oxidored_molyb"/>
    <property type="match status" value="1"/>
</dbReference>
<dbReference type="SUPFAM" id="SSF56524">
    <property type="entry name" value="Oxidoreductase molybdopterin-binding domain"/>
    <property type="match status" value="1"/>
</dbReference>
<feature type="transmembrane region" description="Helical" evidence="6">
    <location>
        <begin position="102"/>
        <end position="123"/>
    </location>
</feature>
<reference evidence="9 10" key="1">
    <citation type="submission" date="2021-08" db="EMBL/GenBank/DDBJ databases">
        <title>Draft genome sequence of Mycolicibacterium sp. NGTWS1702 strain.</title>
        <authorList>
            <person name="Matsumoto M."/>
            <person name="Tang B.C.C."/>
            <person name="Machida Y."/>
            <person name="Matoyama H."/>
            <person name="Kishihara T."/>
            <person name="Sato S."/>
            <person name="Kondo I."/>
            <person name="Sano M."/>
            <person name="Kato G."/>
        </authorList>
    </citation>
    <scope>NUCLEOTIDE SEQUENCE [LARGE SCALE GENOMIC DNA]</scope>
    <source>
        <strain evidence="9 10">NGTWSNA01</strain>
    </source>
</reference>
<keyword evidence="5 6" id="KW-0472">Membrane</keyword>
<gene>
    <name evidence="9" type="ORF">NGTWS1702_12770</name>
</gene>
<evidence type="ECO:0000256" key="1">
    <source>
        <dbReference type="ARBA" id="ARBA00004651"/>
    </source>
</evidence>
<evidence type="ECO:0000256" key="2">
    <source>
        <dbReference type="ARBA" id="ARBA00022475"/>
    </source>
</evidence>
<evidence type="ECO:0000259" key="8">
    <source>
        <dbReference type="Pfam" id="PF01292"/>
    </source>
</evidence>
<dbReference type="InterPro" id="IPR036374">
    <property type="entry name" value="OxRdtase_Mopterin-bd_sf"/>
</dbReference>
<proteinExistence type="predicted"/>
<protein>
    <recommendedName>
        <fullName evidence="11">Oxidoreductase</fullName>
    </recommendedName>
</protein>
<feature type="transmembrane region" description="Helical" evidence="6">
    <location>
        <begin position="259"/>
        <end position="285"/>
    </location>
</feature>
<evidence type="ECO:0000256" key="4">
    <source>
        <dbReference type="ARBA" id="ARBA00022989"/>
    </source>
</evidence>
<dbReference type="Gene3D" id="1.20.950.20">
    <property type="entry name" value="Transmembrane di-heme cytochromes, Chain C"/>
    <property type="match status" value="1"/>
</dbReference>
<evidence type="ECO:0000313" key="9">
    <source>
        <dbReference type="EMBL" id="GJF13040.1"/>
    </source>
</evidence>
<dbReference type="InterPro" id="IPR011577">
    <property type="entry name" value="Cyt_b561_bac/Ni-Hgenase"/>
</dbReference>